<sequence length="49" mass="5259">MAAMPIPAPSLRSGQLSSNSTEIADFGIFGEWDFLFGDFTADFPGFGEI</sequence>
<dbReference type="EMBL" id="KK207909">
    <property type="protein sequence ID" value="EZF49171.1"/>
    <property type="molecule type" value="Genomic_DNA"/>
</dbReference>
<organism evidence="1">
    <name type="scientific">Trichophyton rubrum CBS 288.86</name>
    <dbReference type="NCBI Taxonomy" id="1215330"/>
    <lineage>
        <taxon>Eukaryota</taxon>
        <taxon>Fungi</taxon>
        <taxon>Dikarya</taxon>
        <taxon>Ascomycota</taxon>
        <taxon>Pezizomycotina</taxon>
        <taxon>Eurotiomycetes</taxon>
        <taxon>Eurotiomycetidae</taxon>
        <taxon>Onygenales</taxon>
        <taxon>Arthrodermataceae</taxon>
        <taxon>Trichophyton</taxon>
    </lineage>
</organism>
<name>A0A022VT16_TRIRU</name>
<evidence type="ECO:0000313" key="1">
    <source>
        <dbReference type="EMBL" id="EZF49171.1"/>
    </source>
</evidence>
<dbReference type="HOGENOM" id="CLU_3144026_0_0_1"/>
<gene>
    <name evidence="1" type="ORF">H103_07293</name>
</gene>
<accession>A0A022VT16</accession>
<dbReference type="AlphaFoldDB" id="A0A022VT16"/>
<proteinExistence type="predicted"/>
<dbReference type="Proteomes" id="UP000023758">
    <property type="component" value="Unassembled WGS sequence"/>
</dbReference>
<reference evidence="1" key="1">
    <citation type="submission" date="2014-02" db="EMBL/GenBank/DDBJ databases">
        <title>The Genome Sequence of Trichophyton rubrum (morphotype fischeri) CBS 288.86.</title>
        <authorList>
            <consortium name="The Broad Institute Genomics Platform"/>
            <person name="Cuomo C.A."/>
            <person name="White T.C."/>
            <person name="Graser Y."/>
            <person name="Martinez-Rossi N."/>
            <person name="Heitman J."/>
            <person name="Young S.K."/>
            <person name="Zeng Q."/>
            <person name="Gargeya S."/>
            <person name="Abouelleil A."/>
            <person name="Alvarado L."/>
            <person name="Chapman S.B."/>
            <person name="Gainer-Dewar J."/>
            <person name="Goldberg J."/>
            <person name="Griggs A."/>
            <person name="Gujja S."/>
            <person name="Hansen M."/>
            <person name="Howarth C."/>
            <person name="Imamovic A."/>
            <person name="Larimer J."/>
            <person name="Martinez D."/>
            <person name="Murphy C."/>
            <person name="Pearson M.D."/>
            <person name="Persinoti G."/>
            <person name="Poon T."/>
            <person name="Priest M."/>
            <person name="Roberts A.D."/>
            <person name="Saif S."/>
            <person name="Shea T.D."/>
            <person name="Sykes S.N."/>
            <person name="Wortman J."/>
            <person name="Nusbaum C."/>
            <person name="Birren B."/>
        </authorList>
    </citation>
    <scope>NUCLEOTIDE SEQUENCE [LARGE SCALE GENOMIC DNA]</scope>
    <source>
        <strain evidence="1">CBS 288.86</strain>
    </source>
</reference>
<protein>
    <submittedName>
        <fullName evidence="1">Uncharacterized protein</fullName>
    </submittedName>
</protein>